<dbReference type="AlphaFoldDB" id="A0A133ZHY4"/>
<sequence length="112" mass="13243">MISRFDNIGGNMSLNIDVDITQANEELEGLREAKRSLEKIIDDYVNVGNKMKENWSGENAYKFFNVKYKRYLDRLRGANDELKKLIKDIERTIDYIIEIERQNVGIVENQRR</sequence>
<comment type="caution">
    <text evidence="2">The sequence shown here is derived from an EMBL/GenBank/DDBJ whole genome shotgun (WGS) entry which is preliminary data.</text>
</comment>
<organism evidence="2 3">
    <name type="scientific">Lachnoanaerobaculum saburreum</name>
    <dbReference type="NCBI Taxonomy" id="467210"/>
    <lineage>
        <taxon>Bacteria</taxon>
        <taxon>Bacillati</taxon>
        <taxon>Bacillota</taxon>
        <taxon>Clostridia</taxon>
        <taxon>Lachnospirales</taxon>
        <taxon>Lachnospiraceae</taxon>
        <taxon>Lachnoanaerobaculum</taxon>
    </lineage>
</organism>
<evidence type="ECO:0000313" key="2">
    <source>
        <dbReference type="EMBL" id="KXB55026.1"/>
    </source>
</evidence>
<dbReference type="PATRIC" id="fig|467210.3.peg.2177"/>
<reference evidence="3" key="1">
    <citation type="submission" date="2016-01" db="EMBL/GenBank/DDBJ databases">
        <authorList>
            <person name="Mitreva M."/>
            <person name="Pepin K.H."/>
            <person name="Mihindukulasuriya K.A."/>
            <person name="Fulton R."/>
            <person name="Fronick C."/>
            <person name="O'Laughlin M."/>
            <person name="Miner T."/>
            <person name="Herter B."/>
            <person name="Rosa B.A."/>
            <person name="Cordes M."/>
            <person name="Tomlinson C."/>
            <person name="Wollam A."/>
            <person name="Palsikar V.B."/>
            <person name="Mardis E.R."/>
            <person name="Wilson R.K."/>
        </authorList>
    </citation>
    <scope>NUCLEOTIDE SEQUENCE [LARGE SCALE GENOMIC DNA]</scope>
    <source>
        <strain evidence="3">DNF00896</strain>
    </source>
</reference>
<evidence type="ECO:0000313" key="3">
    <source>
        <dbReference type="Proteomes" id="UP000070394"/>
    </source>
</evidence>
<dbReference type="EMBL" id="LSDA01000121">
    <property type="protein sequence ID" value="KXB55026.1"/>
    <property type="molecule type" value="Genomic_DNA"/>
</dbReference>
<feature type="coiled-coil region" evidence="1">
    <location>
        <begin position="20"/>
        <end position="92"/>
    </location>
</feature>
<dbReference type="Proteomes" id="UP000070394">
    <property type="component" value="Unassembled WGS sequence"/>
</dbReference>
<evidence type="ECO:0000256" key="1">
    <source>
        <dbReference type="SAM" id="Coils"/>
    </source>
</evidence>
<accession>A0A133ZHY4</accession>
<keyword evidence="1" id="KW-0175">Coiled coil</keyword>
<protein>
    <recommendedName>
        <fullName evidence="4">WXG100 family type VII secretion target</fullName>
    </recommendedName>
</protein>
<name>A0A133ZHY4_9FIRM</name>
<evidence type="ECO:0008006" key="4">
    <source>
        <dbReference type="Google" id="ProtNLM"/>
    </source>
</evidence>
<keyword evidence="3" id="KW-1185">Reference proteome</keyword>
<dbReference type="STRING" id="467210.HMPREF1866_02199"/>
<gene>
    <name evidence="2" type="ORF">HMPREF1866_02199</name>
</gene>
<proteinExistence type="predicted"/>